<dbReference type="GO" id="GO:0015031">
    <property type="term" value="P:protein transport"/>
    <property type="evidence" value="ECO:0007669"/>
    <property type="project" value="UniProtKB-KW"/>
</dbReference>
<evidence type="ECO:0000313" key="14">
    <source>
        <dbReference type="EMBL" id="KAK3888088.1"/>
    </source>
</evidence>
<evidence type="ECO:0000256" key="7">
    <source>
        <dbReference type="ARBA" id="ARBA00022574"/>
    </source>
</evidence>
<organism evidence="14 15">
    <name type="scientific">Petrolisthes cinctipes</name>
    <name type="common">Flat porcelain crab</name>
    <dbReference type="NCBI Taxonomy" id="88211"/>
    <lineage>
        <taxon>Eukaryota</taxon>
        <taxon>Metazoa</taxon>
        <taxon>Ecdysozoa</taxon>
        <taxon>Arthropoda</taxon>
        <taxon>Crustacea</taxon>
        <taxon>Multicrustacea</taxon>
        <taxon>Malacostraca</taxon>
        <taxon>Eumalacostraca</taxon>
        <taxon>Eucarida</taxon>
        <taxon>Decapoda</taxon>
        <taxon>Pleocyemata</taxon>
        <taxon>Anomura</taxon>
        <taxon>Galatheoidea</taxon>
        <taxon>Porcellanidae</taxon>
        <taxon>Petrolisthes</taxon>
    </lineage>
</organism>
<evidence type="ECO:0000259" key="13">
    <source>
        <dbReference type="PROSITE" id="PS50892"/>
    </source>
</evidence>
<keyword evidence="4" id="KW-0813">Transport</keyword>
<evidence type="ECO:0000256" key="3">
    <source>
        <dbReference type="ARBA" id="ARBA00008070"/>
    </source>
</evidence>
<keyword evidence="7" id="KW-0853">WD repeat</keyword>
<comment type="caution">
    <text evidence="14">The sequence shown here is derived from an EMBL/GenBank/DDBJ whole genome shotgun (WGS) entry which is preliminary data.</text>
</comment>
<dbReference type="Proteomes" id="UP001286313">
    <property type="component" value="Unassembled WGS sequence"/>
</dbReference>
<evidence type="ECO:0000256" key="1">
    <source>
        <dbReference type="ARBA" id="ARBA00004202"/>
    </source>
</evidence>
<evidence type="ECO:0000256" key="9">
    <source>
        <dbReference type="ARBA" id="ARBA00022927"/>
    </source>
</evidence>
<name>A0AAE1G7P4_PETCI</name>
<dbReference type="GO" id="GO:0005096">
    <property type="term" value="F:GTPase activator activity"/>
    <property type="evidence" value="ECO:0007669"/>
    <property type="project" value="TreeGrafter"/>
</dbReference>
<evidence type="ECO:0000256" key="5">
    <source>
        <dbReference type="ARBA" id="ARBA00022475"/>
    </source>
</evidence>
<dbReference type="PANTHER" id="PTHR10241">
    <property type="entry name" value="LETHAL 2 GIANT LARVAE PROTEIN"/>
    <property type="match status" value="1"/>
</dbReference>
<dbReference type="AlphaFoldDB" id="A0AAE1G7P4"/>
<evidence type="ECO:0000256" key="10">
    <source>
        <dbReference type="ARBA" id="ARBA00023054"/>
    </source>
</evidence>
<comment type="similarity">
    <text evidence="3">Belongs to the WD repeat L(2)GL family.</text>
</comment>
<dbReference type="SUPFAM" id="SSF58038">
    <property type="entry name" value="SNARE fusion complex"/>
    <property type="match status" value="1"/>
</dbReference>
<keyword evidence="11" id="KW-0472">Membrane</keyword>
<dbReference type="PROSITE" id="PS50892">
    <property type="entry name" value="V_SNARE"/>
    <property type="match status" value="1"/>
</dbReference>
<keyword evidence="10 12" id="KW-0175">Coiled coil</keyword>
<dbReference type="Gene3D" id="1.20.5.110">
    <property type="match status" value="1"/>
</dbReference>
<evidence type="ECO:0000256" key="2">
    <source>
        <dbReference type="ARBA" id="ARBA00004496"/>
    </source>
</evidence>
<feature type="domain" description="V-SNARE coiled-coil homology" evidence="13">
    <location>
        <begin position="112"/>
        <end position="172"/>
    </location>
</feature>
<dbReference type="InterPro" id="IPR042855">
    <property type="entry name" value="V_SNARE_CC"/>
</dbReference>
<evidence type="ECO:0000256" key="8">
    <source>
        <dbReference type="ARBA" id="ARBA00022737"/>
    </source>
</evidence>
<dbReference type="GO" id="GO:0019905">
    <property type="term" value="F:syntaxin binding"/>
    <property type="evidence" value="ECO:0007669"/>
    <property type="project" value="TreeGrafter"/>
</dbReference>
<dbReference type="PANTHER" id="PTHR10241:SF25">
    <property type="entry name" value="TOMOSYN, ISOFORM C"/>
    <property type="match status" value="1"/>
</dbReference>
<evidence type="ECO:0000256" key="12">
    <source>
        <dbReference type="PROSITE-ProRule" id="PRU00290"/>
    </source>
</evidence>
<protein>
    <recommendedName>
        <fullName evidence="13">V-SNARE coiled-coil homology domain-containing protein</fullName>
    </recommendedName>
</protein>
<dbReference type="GO" id="GO:0031201">
    <property type="term" value="C:SNARE complex"/>
    <property type="evidence" value="ECO:0007669"/>
    <property type="project" value="TreeGrafter"/>
</dbReference>
<dbReference type="GO" id="GO:0006887">
    <property type="term" value="P:exocytosis"/>
    <property type="evidence" value="ECO:0007669"/>
    <property type="project" value="TreeGrafter"/>
</dbReference>
<accession>A0AAE1G7P4</accession>
<evidence type="ECO:0000313" key="15">
    <source>
        <dbReference type="Proteomes" id="UP001286313"/>
    </source>
</evidence>
<dbReference type="FunFam" id="1.20.5.110:FF:000001">
    <property type="entry name" value="syntaxin-binding protein 5 isoform X1"/>
    <property type="match status" value="1"/>
</dbReference>
<gene>
    <name evidence="14" type="ORF">Pcinc_007827</name>
</gene>
<dbReference type="GO" id="GO:0005886">
    <property type="term" value="C:plasma membrane"/>
    <property type="evidence" value="ECO:0007669"/>
    <property type="project" value="UniProtKB-SubCell"/>
</dbReference>
<keyword evidence="6" id="KW-0963">Cytoplasm</keyword>
<reference evidence="14" key="1">
    <citation type="submission" date="2023-10" db="EMBL/GenBank/DDBJ databases">
        <title>Genome assemblies of two species of porcelain crab, Petrolisthes cinctipes and Petrolisthes manimaculis (Anomura: Porcellanidae).</title>
        <authorList>
            <person name="Angst P."/>
        </authorList>
    </citation>
    <scope>NUCLEOTIDE SEQUENCE</scope>
    <source>
        <strain evidence="14">PB745_01</strain>
        <tissue evidence="14">Gill</tissue>
    </source>
</reference>
<evidence type="ECO:0000256" key="11">
    <source>
        <dbReference type="ARBA" id="ARBA00023136"/>
    </source>
</evidence>
<sequence>MLSIWGQQMFVNEDATQIARTFCFTNYGHGLYLCSPTEIQKFTLSADFCKDLQDMLGELFLPCDMPEPPKQSFFKGLFGGGVSQLDREELFGESSGKGSRSVAKHVPGPNAQLEVLNARAGNATSEIGRAKMLALERGQKLGELEDRTGRMMNEAESFSNTAHNLLLRYKDKKWYQL</sequence>
<proteinExistence type="inferred from homology"/>
<dbReference type="EMBL" id="JAWQEG010000587">
    <property type="protein sequence ID" value="KAK3888088.1"/>
    <property type="molecule type" value="Genomic_DNA"/>
</dbReference>
<keyword evidence="5" id="KW-1003">Cell membrane</keyword>
<keyword evidence="8" id="KW-0677">Repeat</keyword>
<keyword evidence="9" id="KW-0653">Protein transport</keyword>
<evidence type="ECO:0000256" key="4">
    <source>
        <dbReference type="ARBA" id="ARBA00022448"/>
    </source>
</evidence>
<evidence type="ECO:0000256" key="6">
    <source>
        <dbReference type="ARBA" id="ARBA00022490"/>
    </source>
</evidence>
<dbReference type="GO" id="GO:0045159">
    <property type="term" value="F:myosin II binding"/>
    <property type="evidence" value="ECO:0007669"/>
    <property type="project" value="TreeGrafter"/>
</dbReference>
<keyword evidence="15" id="KW-1185">Reference proteome</keyword>
<comment type="subcellular location">
    <subcellularLocation>
        <location evidence="1">Cell membrane</location>
        <topology evidence="1">Peripheral membrane protein</topology>
    </subcellularLocation>
    <subcellularLocation>
        <location evidence="2">Cytoplasm</location>
    </subcellularLocation>
</comment>
<dbReference type="GO" id="GO:0006893">
    <property type="term" value="P:Golgi to plasma membrane transport"/>
    <property type="evidence" value="ECO:0007669"/>
    <property type="project" value="TreeGrafter"/>
</dbReference>
<dbReference type="CDD" id="cd15873">
    <property type="entry name" value="R-SNARE_STXBP5_6"/>
    <property type="match status" value="1"/>
</dbReference>